<dbReference type="AlphaFoldDB" id="A0AAV7PSL7"/>
<gene>
    <name evidence="1" type="ORF">NDU88_008344</name>
</gene>
<sequence>MCDPGAVLVVVAAAVEERHPLYGAAKTAAVAGCCRACKNVVSRTGAGDIYLYHAAEDTIGFSMGKHKRRTRCEPDLWQNGSHLENTKLKSDDRV</sequence>
<accession>A0AAV7PSL7</accession>
<organism evidence="1 2">
    <name type="scientific">Pleurodeles waltl</name>
    <name type="common">Iberian ribbed newt</name>
    <dbReference type="NCBI Taxonomy" id="8319"/>
    <lineage>
        <taxon>Eukaryota</taxon>
        <taxon>Metazoa</taxon>
        <taxon>Chordata</taxon>
        <taxon>Craniata</taxon>
        <taxon>Vertebrata</taxon>
        <taxon>Euteleostomi</taxon>
        <taxon>Amphibia</taxon>
        <taxon>Batrachia</taxon>
        <taxon>Caudata</taxon>
        <taxon>Salamandroidea</taxon>
        <taxon>Salamandridae</taxon>
        <taxon>Pleurodelinae</taxon>
        <taxon>Pleurodeles</taxon>
    </lineage>
</organism>
<dbReference type="Proteomes" id="UP001066276">
    <property type="component" value="Chromosome 7"/>
</dbReference>
<reference evidence="1" key="1">
    <citation type="journal article" date="2022" name="bioRxiv">
        <title>Sequencing and chromosome-scale assembly of the giantPleurodeles waltlgenome.</title>
        <authorList>
            <person name="Brown T."/>
            <person name="Elewa A."/>
            <person name="Iarovenko S."/>
            <person name="Subramanian E."/>
            <person name="Araus A.J."/>
            <person name="Petzold A."/>
            <person name="Susuki M."/>
            <person name="Suzuki K.-i.T."/>
            <person name="Hayashi T."/>
            <person name="Toyoda A."/>
            <person name="Oliveira C."/>
            <person name="Osipova E."/>
            <person name="Leigh N.D."/>
            <person name="Simon A."/>
            <person name="Yun M.H."/>
        </authorList>
    </citation>
    <scope>NUCLEOTIDE SEQUENCE</scope>
    <source>
        <strain evidence="1">20211129_DDA</strain>
        <tissue evidence="1">Liver</tissue>
    </source>
</reference>
<name>A0AAV7PSL7_PLEWA</name>
<proteinExistence type="predicted"/>
<dbReference type="EMBL" id="JANPWB010000011">
    <property type="protein sequence ID" value="KAJ1129985.1"/>
    <property type="molecule type" value="Genomic_DNA"/>
</dbReference>
<comment type="caution">
    <text evidence="1">The sequence shown here is derived from an EMBL/GenBank/DDBJ whole genome shotgun (WGS) entry which is preliminary data.</text>
</comment>
<keyword evidence="2" id="KW-1185">Reference proteome</keyword>
<evidence type="ECO:0000313" key="2">
    <source>
        <dbReference type="Proteomes" id="UP001066276"/>
    </source>
</evidence>
<protein>
    <submittedName>
        <fullName evidence="1">Uncharacterized protein</fullName>
    </submittedName>
</protein>
<evidence type="ECO:0000313" key="1">
    <source>
        <dbReference type="EMBL" id="KAJ1129985.1"/>
    </source>
</evidence>